<dbReference type="RefSeq" id="WP_014932301.1">
    <property type="nucleotide sequence ID" value="NC_018604.1"/>
</dbReference>
<dbReference type="PATRIC" id="fig|1161918.5.peg.2023"/>
<organism evidence="1 2">
    <name type="scientific">Brachyspira pilosicoli WesB</name>
    <dbReference type="NCBI Taxonomy" id="1161918"/>
    <lineage>
        <taxon>Bacteria</taxon>
        <taxon>Pseudomonadati</taxon>
        <taxon>Spirochaetota</taxon>
        <taxon>Spirochaetia</taxon>
        <taxon>Brachyspirales</taxon>
        <taxon>Brachyspiraceae</taxon>
        <taxon>Brachyspira</taxon>
    </lineage>
</organism>
<dbReference type="Pfam" id="PF07030">
    <property type="entry name" value="Phage_Mu_Gp36"/>
    <property type="match status" value="1"/>
</dbReference>
<evidence type="ECO:0000313" key="2">
    <source>
        <dbReference type="Proteomes" id="UP000003759"/>
    </source>
</evidence>
<dbReference type="InterPro" id="IPR009752">
    <property type="entry name" value="Phage_Mu_GpJ"/>
</dbReference>
<protein>
    <recommendedName>
        <fullName evidence="3">DUF1320 domain-containing protein</fullName>
    </recommendedName>
</protein>
<reference evidence="1 2" key="1">
    <citation type="journal article" date="2012" name="BMC Genomics">
        <title>Comparative genomics of Brachyspira pilosicoli strains: genome rearrangements, reductions and correlation of genetic compliment with phenotypic diversity.</title>
        <authorList>
            <person name="Mappley L.J."/>
            <person name="Black M.L."/>
            <person name="Abuoun M."/>
            <person name="Darby A.C."/>
            <person name="Woodward M.J."/>
            <person name="Parkhill J."/>
            <person name="Turner A.K."/>
            <person name="Bellgard M.I."/>
            <person name="La T."/>
            <person name="Phillips N.D."/>
            <person name="La Ragione R.M."/>
            <person name="Hampson D.J."/>
        </authorList>
    </citation>
    <scope>NUCLEOTIDE SEQUENCE [LARGE SCALE GENOMIC DNA]</scope>
    <source>
        <strain evidence="1">WesB</strain>
    </source>
</reference>
<evidence type="ECO:0008006" key="3">
    <source>
        <dbReference type="Google" id="ProtNLM"/>
    </source>
</evidence>
<dbReference type="HOGENOM" id="CLU_1802401_0_0_12"/>
<accession>K0JHK2</accession>
<dbReference type="EMBL" id="HE793032">
    <property type="protein sequence ID" value="CCG55800.1"/>
    <property type="molecule type" value="Genomic_DNA"/>
</dbReference>
<dbReference type="Proteomes" id="UP000003759">
    <property type="component" value="Chromosome"/>
</dbReference>
<name>K0JHK2_BRAPL</name>
<sequence>MRALITYEEFRNRYADNVLPDIDETGEPQEHIKQALKDATGIIVSHLSWLIDKNDIIENIPIQFETALKTICCDIAFLRITDKVASDEDSREKYKNSIALLEKIDREYKGGLSGPNLQSSFIVDEQADKDLEDKRFFKKGVFI</sequence>
<evidence type="ECO:0000313" key="1">
    <source>
        <dbReference type="EMBL" id="CCG55800.1"/>
    </source>
</evidence>
<proteinExistence type="predicted"/>
<dbReference type="KEGG" id="bpw:WESB_0329"/>
<gene>
    <name evidence="1" type="ORF">WESB_0329</name>
</gene>
<dbReference type="AlphaFoldDB" id="K0JHK2"/>
<dbReference type="OrthoDB" id="371345at2"/>